<protein>
    <recommendedName>
        <fullName evidence="3">F-box domain-containing protein</fullName>
    </recommendedName>
</protein>
<dbReference type="AlphaFoldDB" id="A0A8H5BT51"/>
<dbReference type="OrthoDB" id="3365698at2759"/>
<dbReference type="Proteomes" id="UP000567179">
    <property type="component" value="Unassembled WGS sequence"/>
</dbReference>
<evidence type="ECO:0000313" key="2">
    <source>
        <dbReference type="Proteomes" id="UP000567179"/>
    </source>
</evidence>
<sequence length="634" mass="72373">MKAFSQGVPPEILTQIFEWIYLVAVRVDNPRGQPVDGKHVRRLCWPVSQVCKYWREVTLAAPFLWTYLPTINLDDDELSSSSQQLECLKALIPRTRNHTLHIAAVSATETDFDKCLEVVDYIAEYSERWESLFVRASPDYLEEYFGEVRGYLPGLEMLKLELLDGGGTDLTLFGDAPNLKFVHITGQPAGCLDLDTQTLLHLYDDTAILMHNLRPTHEFPQLNALDVIDTYDTFYYSNLSDVEDVVLFPVLKILDYSCGEEFPADAGFLNFAKTPALEELSVTADVGDTIGCLMDLHGRSGSLPLKHLRLRAEINDYPEHPFSDLLKLLPDIESLDINFPDICDISRLTITQDPNILAPRLKKCSFICYGNMVDDDAHHLISQLASARCSLPSRGSSNTPHPAAQDGEGVVESMELFLHQDLTRHISPPRTTSGFGYGQYGYPAILPIRLEPWYYQRKKDQAALDSVYNDALPRPSKRRWQSTLRSVYSKAVEDICIEVLPEYPEVQADVRRRRVANLIRELQSRYNAENLVNFLEANTSTCLICLAFILKDQFRDSDDKLDDDSPYIRVVRLLRQVKMDLMKRLDEFHWIWETSPDLYSLRYIPDGHEMRKDCDKFANAVLGLSDDVWILGDF</sequence>
<evidence type="ECO:0008006" key="3">
    <source>
        <dbReference type="Google" id="ProtNLM"/>
    </source>
</evidence>
<dbReference type="Gene3D" id="1.20.1280.50">
    <property type="match status" value="1"/>
</dbReference>
<proteinExistence type="predicted"/>
<gene>
    <name evidence="1" type="ORF">D9619_011544</name>
</gene>
<name>A0A8H5BT51_9AGAR</name>
<dbReference type="EMBL" id="JAACJJ010000003">
    <property type="protein sequence ID" value="KAF5328779.1"/>
    <property type="molecule type" value="Genomic_DNA"/>
</dbReference>
<keyword evidence="2" id="KW-1185">Reference proteome</keyword>
<comment type="caution">
    <text evidence="1">The sequence shown here is derived from an EMBL/GenBank/DDBJ whole genome shotgun (WGS) entry which is preliminary data.</text>
</comment>
<reference evidence="1 2" key="1">
    <citation type="journal article" date="2020" name="ISME J.">
        <title>Uncovering the hidden diversity of litter-decomposition mechanisms in mushroom-forming fungi.</title>
        <authorList>
            <person name="Floudas D."/>
            <person name="Bentzer J."/>
            <person name="Ahren D."/>
            <person name="Johansson T."/>
            <person name="Persson P."/>
            <person name="Tunlid A."/>
        </authorList>
    </citation>
    <scope>NUCLEOTIDE SEQUENCE [LARGE SCALE GENOMIC DNA]</scope>
    <source>
        <strain evidence="1 2">CBS 101986</strain>
    </source>
</reference>
<organism evidence="1 2">
    <name type="scientific">Psilocybe cf. subviscida</name>
    <dbReference type="NCBI Taxonomy" id="2480587"/>
    <lineage>
        <taxon>Eukaryota</taxon>
        <taxon>Fungi</taxon>
        <taxon>Dikarya</taxon>
        <taxon>Basidiomycota</taxon>
        <taxon>Agaricomycotina</taxon>
        <taxon>Agaricomycetes</taxon>
        <taxon>Agaricomycetidae</taxon>
        <taxon>Agaricales</taxon>
        <taxon>Agaricineae</taxon>
        <taxon>Strophariaceae</taxon>
        <taxon>Psilocybe</taxon>
    </lineage>
</organism>
<accession>A0A8H5BT51</accession>
<evidence type="ECO:0000313" key="1">
    <source>
        <dbReference type="EMBL" id="KAF5328779.1"/>
    </source>
</evidence>